<gene>
    <name evidence="2" type="ORF">O181_012667</name>
</gene>
<evidence type="ECO:0000313" key="3">
    <source>
        <dbReference type="Proteomes" id="UP000765509"/>
    </source>
</evidence>
<accession>A0A9Q3BY50</accession>
<name>A0A9Q3BY50_9BASI</name>
<evidence type="ECO:0000256" key="1">
    <source>
        <dbReference type="SAM" id="MobiDB-lite"/>
    </source>
</evidence>
<evidence type="ECO:0000313" key="2">
    <source>
        <dbReference type="EMBL" id="MBW0472952.1"/>
    </source>
</evidence>
<keyword evidence="3" id="KW-1185">Reference proteome</keyword>
<sequence length="219" mass="24990">MTRINEIKIEKAEDTKETVDVSLHESDSEPSEEEELPDKLSVENNNVSFEFAEVHTHLQQYSDECMDIIHMQDAKIQKAKPARGKGYTSGSSCITNIVRNNKEAKICLESGSFCTCVGKDYLDRIYNSYQEKLMPIEGIKFGSASQNMHHLGIIEAEMIFPHPKGSIRLTVEFFVINEHTSKHFILGNDYLNTYGIDINNHVNRYFTIGENKRQNLPSL</sequence>
<dbReference type="InterPro" id="IPR021109">
    <property type="entry name" value="Peptidase_aspartic_dom_sf"/>
</dbReference>
<dbReference type="Proteomes" id="UP000765509">
    <property type="component" value="Unassembled WGS sequence"/>
</dbReference>
<comment type="caution">
    <text evidence="2">The sequence shown here is derived from an EMBL/GenBank/DDBJ whole genome shotgun (WGS) entry which is preliminary data.</text>
</comment>
<protein>
    <submittedName>
        <fullName evidence="2">Uncharacterized protein</fullName>
    </submittedName>
</protein>
<organism evidence="2 3">
    <name type="scientific">Austropuccinia psidii MF-1</name>
    <dbReference type="NCBI Taxonomy" id="1389203"/>
    <lineage>
        <taxon>Eukaryota</taxon>
        <taxon>Fungi</taxon>
        <taxon>Dikarya</taxon>
        <taxon>Basidiomycota</taxon>
        <taxon>Pucciniomycotina</taxon>
        <taxon>Pucciniomycetes</taxon>
        <taxon>Pucciniales</taxon>
        <taxon>Sphaerophragmiaceae</taxon>
        <taxon>Austropuccinia</taxon>
    </lineage>
</organism>
<proteinExistence type="predicted"/>
<feature type="compositionally biased region" description="Basic and acidic residues" evidence="1">
    <location>
        <begin position="1"/>
        <end position="27"/>
    </location>
</feature>
<dbReference type="Gene3D" id="2.40.70.10">
    <property type="entry name" value="Acid Proteases"/>
    <property type="match status" value="1"/>
</dbReference>
<dbReference type="EMBL" id="AVOT02003256">
    <property type="protein sequence ID" value="MBW0472952.1"/>
    <property type="molecule type" value="Genomic_DNA"/>
</dbReference>
<reference evidence="2" key="1">
    <citation type="submission" date="2021-03" db="EMBL/GenBank/DDBJ databases">
        <title>Draft genome sequence of rust myrtle Austropuccinia psidii MF-1, a brazilian biotype.</title>
        <authorList>
            <person name="Quecine M.C."/>
            <person name="Pachon D.M.R."/>
            <person name="Bonatelli M.L."/>
            <person name="Correr F.H."/>
            <person name="Franceschini L.M."/>
            <person name="Leite T.F."/>
            <person name="Margarido G.R.A."/>
            <person name="Almeida C.A."/>
            <person name="Ferrarezi J.A."/>
            <person name="Labate C.A."/>
        </authorList>
    </citation>
    <scope>NUCLEOTIDE SEQUENCE</scope>
    <source>
        <strain evidence="2">MF-1</strain>
    </source>
</reference>
<dbReference type="AlphaFoldDB" id="A0A9Q3BY50"/>
<feature type="region of interest" description="Disordered" evidence="1">
    <location>
        <begin position="1"/>
        <end position="39"/>
    </location>
</feature>